<dbReference type="EMBL" id="JAPFFF010000002">
    <property type="protein sequence ID" value="KAK8895803.1"/>
    <property type="molecule type" value="Genomic_DNA"/>
</dbReference>
<name>A0ABR2KY78_9EUKA</name>
<protein>
    <submittedName>
        <fullName evidence="1">Uncharacterized protein</fullName>
    </submittedName>
</protein>
<sequence>MSSIRQSDYLRLCQATAKTNSPNDQPIITQMSDFMTFLSKLPSKDNIQQLDVEKYEELLNFVEKEIEIFQNPVLDHD</sequence>
<evidence type="ECO:0000313" key="2">
    <source>
        <dbReference type="Proteomes" id="UP001470230"/>
    </source>
</evidence>
<organism evidence="1 2">
    <name type="scientific">Tritrichomonas musculus</name>
    <dbReference type="NCBI Taxonomy" id="1915356"/>
    <lineage>
        <taxon>Eukaryota</taxon>
        <taxon>Metamonada</taxon>
        <taxon>Parabasalia</taxon>
        <taxon>Tritrichomonadida</taxon>
        <taxon>Tritrichomonadidae</taxon>
        <taxon>Tritrichomonas</taxon>
    </lineage>
</organism>
<comment type="caution">
    <text evidence="1">The sequence shown here is derived from an EMBL/GenBank/DDBJ whole genome shotgun (WGS) entry which is preliminary data.</text>
</comment>
<gene>
    <name evidence="1" type="ORF">M9Y10_013688</name>
</gene>
<accession>A0ABR2KY78</accession>
<evidence type="ECO:0000313" key="1">
    <source>
        <dbReference type="EMBL" id="KAK8895803.1"/>
    </source>
</evidence>
<reference evidence="1 2" key="1">
    <citation type="submission" date="2024-04" db="EMBL/GenBank/DDBJ databases">
        <title>Tritrichomonas musculus Genome.</title>
        <authorList>
            <person name="Alves-Ferreira E."/>
            <person name="Grigg M."/>
            <person name="Lorenzi H."/>
            <person name="Galac M."/>
        </authorList>
    </citation>
    <scope>NUCLEOTIDE SEQUENCE [LARGE SCALE GENOMIC DNA]</scope>
    <source>
        <strain evidence="1 2">EAF2021</strain>
    </source>
</reference>
<keyword evidence="2" id="KW-1185">Reference proteome</keyword>
<proteinExistence type="predicted"/>
<dbReference type="Proteomes" id="UP001470230">
    <property type="component" value="Unassembled WGS sequence"/>
</dbReference>